<dbReference type="Gene3D" id="3.30.200.20">
    <property type="entry name" value="Phosphorylase Kinase, domain 1"/>
    <property type="match status" value="1"/>
</dbReference>
<dbReference type="PANTHER" id="PTHR44329:SF214">
    <property type="entry name" value="PROTEIN KINASE DOMAIN-CONTAINING PROTEIN"/>
    <property type="match status" value="1"/>
</dbReference>
<dbReference type="Pfam" id="PF00069">
    <property type="entry name" value="Pkinase"/>
    <property type="match status" value="1"/>
</dbReference>
<name>A0A329RI15_9STRA</name>
<evidence type="ECO:0000313" key="3">
    <source>
        <dbReference type="EMBL" id="RAW24267.1"/>
    </source>
</evidence>
<dbReference type="Gene3D" id="1.10.510.10">
    <property type="entry name" value="Transferase(Phosphotransferase) domain 1"/>
    <property type="match status" value="1"/>
</dbReference>
<evidence type="ECO:0000313" key="4">
    <source>
        <dbReference type="Proteomes" id="UP000251314"/>
    </source>
</evidence>
<dbReference type="AlphaFoldDB" id="A0A329RI15"/>
<dbReference type="InterPro" id="IPR008271">
    <property type="entry name" value="Ser/Thr_kinase_AS"/>
</dbReference>
<dbReference type="GO" id="GO:0004674">
    <property type="term" value="F:protein serine/threonine kinase activity"/>
    <property type="evidence" value="ECO:0007669"/>
    <property type="project" value="TreeGrafter"/>
</dbReference>
<dbReference type="STRING" id="29920.A0A329RI15"/>
<comment type="caution">
    <text evidence="3">The sequence shown here is derived from an EMBL/GenBank/DDBJ whole genome shotgun (WGS) entry which is preliminary data.</text>
</comment>
<dbReference type="PROSITE" id="PS50011">
    <property type="entry name" value="PROTEIN_KINASE_DOM"/>
    <property type="match status" value="1"/>
</dbReference>
<dbReference type="EMBL" id="MJFZ01000911">
    <property type="protein sequence ID" value="RAW24267.1"/>
    <property type="molecule type" value="Genomic_DNA"/>
</dbReference>
<feature type="transmembrane region" description="Helical" evidence="2">
    <location>
        <begin position="140"/>
        <end position="161"/>
    </location>
</feature>
<protein>
    <submittedName>
        <fullName evidence="3">Uncharacterized protein</fullName>
    </submittedName>
</protein>
<sequence length="533" mass="58027">MKEYSLESLKNDTDDVVSTVKDGLLGSDNNDGPDENETPHETPKVPSHNELPQRAVLPDNALTKSGIEAESESGDNSDGADQSGNPDQFNFPTTTPPIPTPWTPTPNLTPTPTATRNASAYESVTQIATPDSSSSVSGGAIAGLVVGIACVMFVIAGFVTMKKRTANQRLSLSKMPSNFGDSQAVPLAKSKLAPPGAFGKLNSRRNHHEEPEMSNMSGIFTISQDDPFTRRHMRKGGIWDDPVIVAARIPLEKIRIQELIARGGFGQVFLASYNGQTVAVKTLLPETAQDMTEINALFAETKVMAKLEHPCIVNFIGIAWESLSTISCVTEYLVGGDLRALLNHFLDNHTRPRGFDHDKVKIAMDIAHGLTYLHSMEPNILHRDLKSRNVLLTSQLNAKLTDFGVSRERSDDLMTNAVGTSLWMAPEVMMGGHYDGKADVYSFGVLLSELDTHFMPYANVRNPSGRKPTEAAILQMVAVGNLQVEFSRDCPVELLTLAHACISVEPDDRPTAAEALHKLQIALKSFEVEEVTL</sequence>
<dbReference type="InterPro" id="IPR051681">
    <property type="entry name" value="Ser/Thr_Kinases-Pseudokinases"/>
</dbReference>
<dbReference type="VEuPathDB" id="FungiDB:PC110_g19302"/>
<keyword evidence="2" id="KW-1133">Transmembrane helix</keyword>
<dbReference type="PROSITE" id="PS00108">
    <property type="entry name" value="PROTEIN_KINASE_ST"/>
    <property type="match status" value="1"/>
</dbReference>
<keyword evidence="2" id="KW-0472">Membrane</keyword>
<feature type="compositionally biased region" description="Pro residues" evidence="1">
    <location>
        <begin position="94"/>
        <end position="109"/>
    </location>
</feature>
<dbReference type="InterPro" id="IPR011009">
    <property type="entry name" value="Kinase-like_dom_sf"/>
</dbReference>
<accession>A0A329RI15</accession>
<feature type="region of interest" description="Disordered" evidence="1">
    <location>
        <begin position="1"/>
        <end position="123"/>
    </location>
</feature>
<keyword evidence="2" id="KW-0812">Transmembrane</keyword>
<keyword evidence="4" id="KW-1185">Reference proteome</keyword>
<proteinExistence type="predicted"/>
<evidence type="ECO:0000256" key="2">
    <source>
        <dbReference type="SAM" id="Phobius"/>
    </source>
</evidence>
<evidence type="ECO:0000256" key="1">
    <source>
        <dbReference type="SAM" id="MobiDB-lite"/>
    </source>
</evidence>
<organism evidence="3 4">
    <name type="scientific">Phytophthora cactorum</name>
    <dbReference type="NCBI Taxonomy" id="29920"/>
    <lineage>
        <taxon>Eukaryota</taxon>
        <taxon>Sar</taxon>
        <taxon>Stramenopiles</taxon>
        <taxon>Oomycota</taxon>
        <taxon>Peronosporomycetes</taxon>
        <taxon>Peronosporales</taxon>
        <taxon>Peronosporaceae</taxon>
        <taxon>Phytophthora</taxon>
    </lineage>
</organism>
<dbReference type="Proteomes" id="UP000251314">
    <property type="component" value="Unassembled WGS sequence"/>
</dbReference>
<dbReference type="PANTHER" id="PTHR44329">
    <property type="entry name" value="SERINE/THREONINE-PROTEIN KINASE TNNI3K-RELATED"/>
    <property type="match status" value="1"/>
</dbReference>
<gene>
    <name evidence="3" type="ORF">PC110_g19302</name>
</gene>
<dbReference type="SMART" id="SM00220">
    <property type="entry name" value="S_TKc"/>
    <property type="match status" value="1"/>
</dbReference>
<dbReference type="GO" id="GO:0005524">
    <property type="term" value="F:ATP binding"/>
    <property type="evidence" value="ECO:0007669"/>
    <property type="project" value="InterPro"/>
</dbReference>
<dbReference type="SUPFAM" id="SSF56112">
    <property type="entry name" value="Protein kinase-like (PK-like)"/>
    <property type="match status" value="1"/>
</dbReference>
<dbReference type="InterPro" id="IPR000719">
    <property type="entry name" value="Prot_kinase_dom"/>
</dbReference>
<reference evidence="3 4" key="1">
    <citation type="submission" date="2018-01" db="EMBL/GenBank/DDBJ databases">
        <title>Draft genome of the strawberry crown rot pathogen Phytophthora cactorum.</title>
        <authorList>
            <person name="Armitage A.D."/>
            <person name="Lysoe E."/>
            <person name="Nellist C.F."/>
            <person name="Harrison R.J."/>
            <person name="Brurberg M.B."/>
        </authorList>
    </citation>
    <scope>NUCLEOTIDE SEQUENCE [LARGE SCALE GENOMIC DNA]</scope>
    <source>
        <strain evidence="3 4">10300</strain>
    </source>
</reference>
<feature type="compositionally biased region" description="Polar residues" evidence="1">
    <location>
        <begin position="76"/>
        <end position="91"/>
    </location>
</feature>
<feature type="compositionally biased region" description="Basic and acidic residues" evidence="1">
    <location>
        <begin position="1"/>
        <end position="13"/>
    </location>
</feature>
<dbReference type="OrthoDB" id="10261027at2759"/>